<keyword evidence="1" id="KW-0812">Transmembrane</keyword>
<evidence type="ECO:0000313" key="3">
    <source>
        <dbReference type="Proteomes" id="UP000831156"/>
    </source>
</evidence>
<keyword evidence="1" id="KW-0472">Membrane</keyword>
<sequence>MLIHIRNIKKITSSRTLCEYDKYIPNYDNDPEMKEVMEKYYERLAIRWKEYDELKKEKERKYKEQYDKDIKEIILKDKIEKQLTKQLSALDKFTDIDDLAKGIYEKKVATKNKKGYKKSNKTLGHTLTEWNILANIDMYEWIPFSSKEAKIDCNIKNMKHALTKVGYIGHNKFASLGNKDGKDSIDMDQLFSSIMSSSNAFIQRYMGDDITSNGNSLKKQKGLLSLGLYALWEILEHIVTPTVATLIFGVDSDKNRNGRECKKLQNCGCVCKDTKTCCCVCKCGAAKTCCCVCRCGAAEACCCVCNSCCACACEAANACCCVCRCGVAQACCCLCNCCCVCVCESAKACCCVCTCGAANTCCYANTGVVNCAMACADKCAKESSFLNRINNILEGGKVFVDAFVAVYIIASIMLILYYVLKYYRELKMGKKEKYMKILQE</sequence>
<dbReference type="Proteomes" id="UP000831156">
    <property type="component" value="Unassembled WGS sequence"/>
</dbReference>
<evidence type="ECO:0000256" key="1">
    <source>
        <dbReference type="SAM" id="Phobius"/>
    </source>
</evidence>
<name>A0ABY0KVZ9_9APIC</name>
<proteinExistence type="predicted"/>
<gene>
    <name evidence="2" type="ORF">PGABG01_0034300</name>
</gene>
<organism evidence="2 3">
    <name type="scientific">Plasmodium gaboni</name>
    <dbReference type="NCBI Taxonomy" id="647221"/>
    <lineage>
        <taxon>Eukaryota</taxon>
        <taxon>Sar</taxon>
        <taxon>Alveolata</taxon>
        <taxon>Apicomplexa</taxon>
        <taxon>Aconoidasida</taxon>
        <taxon>Haemosporida</taxon>
        <taxon>Plasmodiidae</taxon>
        <taxon>Plasmodium</taxon>
        <taxon>Plasmodium (Laverania)</taxon>
    </lineage>
</organism>
<dbReference type="EMBL" id="FMKD01000013">
    <property type="protein sequence ID" value="SCQ12594.1"/>
    <property type="molecule type" value="Genomic_DNA"/>
</dbReference>
<feature type="transmembrane region" description="Helical" evidence="1">
    <location>
        <begin position="398"/>
        <end position="420"/>
    </location>
</feature>
<reference evidence="2" key="1">
    <citation type="submission" date="2016-09" db="EMBL/GenBank/DDBJ databases">
        <authorList>
            <consortium name="Pathogen Informatics"/>
            <person name="Sun Q."/>
            <person name="Inoue M."/>
        </authorList>
    </citation>
    <scope>NUCLEOTIDE SEQUENCE</scope>
</reference>
<comment type="caution">
    <text evidence="2">The sequence shown here is derived from an EMBL/GenBank/DDBJ whole genome shotgun (WGS) entry which is preliminary data.</text>
</comment>
<keyword evidence="3" id="KW-1185">Reference proteome</keyword>
<protein>
    <submittedName>
        <fullName evidence="2">Rifin PIR protein, putative</fullName>
    </submittedName>
</protein>
<keyword evidence="1" id="KW-1133">Transmembrane helix</keyword>
<dbReference type="Pfam" id="PF02009">
    <property type="entry name" value="RIFIN"/>
    <property type="match status" value="1"/>
</dbReference>
<accession>A0ABY0KVZ9</accession>
<evidence type="ECO:0000313" key="2">
    <source>
        <dbReference type="EMBL" id="SCQ12594.1"/>
    </source>
</evidence>
<dbReference type="InterPro" id="IPR006373">
    <property type="entry name" value="VSA_Rifin"/>
</dbReference>